<dbReference type="InterPro" id="IPR036390">
    <property type="entry name" value="WH_DNA-bd_sf"/>
</dbReference>
<dbReference type="InterPro" id="IPR050707">
    <property type="entry name" value="HTH_MetabolicPath_Reg"/>
</dbReference>
<organism evidence="6 7">
    <name type="scientific">Achromobacter pulmonis</name>
    <dbReference type="NCBI Taxonomy" id="1389932"/>
    <lineage>
        <taxon>Bacteria</taxon>
        <taxon>Pseudomonadati</taxon>
        <taxon>Pseudomonadota</taxon>
        <taxon>Betaproteobacteria</taxon>
        <taxon>Burkholderiales</taxon>
        <taxon>Alcaligenaceae</taxon>
        <taxon>Achromobacter</taxon>
    </lineage>
</organism>
<gene>
    <name evidence="6" type="ORF">C1I89_04140</name>
</gene>
<dbReference type="Gene3D" id="3.30.450.40">
    <property type="match status" value="1"/>
</dbReference>
<dbReference type="SUPFAM" id="SSF55781">
    <property type="entry name" value="GAF domain-like"/>
    <property type="match status" value="1"/>
</dbReference>
<reference evidence="6 7" key="1">
    <citation type="submission" date="2018-01" db="EMBL/GenBank/DDBJ databases">
        <title>The draft genome of an aniline degradation strain ANB-1.</title>
        <authorList>
            <person name="Zhang L."/>
            <person name="Jiang J."/>
        </authorList>
    </citation>
    <scope>NUCLEOTIDE SEQUENCE [LARGE SCALE GENOMIC DNA]</scope>
    <source>
        <strain evidence="6 7">ANB-1</strain>
    </source>
</reference>
<protein>
    <submittedName>
        <fullName evidence="6">Transcriptional regulator</fullName>
    </submittedName>
</protein>
<evidence type="ECO:0000259" key="5">
    <source>
        <dbReference type="PROSITE" id="PS51078"/>
    </source>
</evidence>
<feature type="domain" description="HTH iclR-type" evidence="4">
    <location>
        <begin position="11"/>
        <end position="73"/>
    </location>
</feature>
<comment type="caution">
    <text evidence="6">The sequence shown here is derived from an EMBL/GenBank/DDBJ whole genome shotgun (WGS) entry which is preliminary data.</text>
</comment>
<dbReference type="PANTHER" id="PTHR30136">
    <property type="entry name" value="HELIX-TURN-HELIX TRANSCRIPTIONAL REGULATOR, ICLR FAMILY"/>
    <property type="match status" value="1"/>
</dbReference>
<accession>A0A2N8KQ71</accession>
<dbReference type="InterPro" id="IPR005471">
    <property type="entry name" value="Tscrpt_reg_IclR_N"/>
</dbReference>
<keyword evidence="2" id="KW-0238">DNA-binding</keyword>
<dbReference type="Pfam" id="PF01614">
    <property type="entry name" value="IclR_C"/>
    <property type="match status" value="1"/>
</dbReference>
<dbReference type="Proteomes" id="UP000235994">
    <property type="component" value="Unassembled WGS sequence"/>
</dbReference>
<dbReference type="PROSITE" id="PS51078">
    <property type="entry name" value="ICLR_ED"/>
    <property type="match status" value="1"/>
</dbReference>
<keyword evidence="3" id="KW-0804">Transcription</keyword>
<name>A0A2N8KQ71_9BURK</name>
<dbReference type="InterPro" id="IPR029016">
    <property type="entry name" value="GAF-like_dom_sf"/>
</dbReference>
<evidence type="ECO:0000256" key="2">
    <source>
        <dbReference type="ARBA" id="ARBA00023125"/>
    </source>
</evidence>
<dbReference type="EMBL" id="POQS01000001">
    <property type="protein sequence ID" value="PND35560.1"/>
    <property type="molecule type" value="Genomic_DNA"/>
</dbReference>
<dbReference type="AlphaFoldDB" id="A0A2N8KQ71"/>
<proteinExistence type="predicted"/>
<evidence type="ECO:0000256" key="3">
    <source>
        <dbReference type="ARBA" id="ARBA00023163"/>
    </source>
</evidence>
<dbReference type="InterPro" id="IPR014757">
    <property type="entry name" value="Tscrpt_reg_IclR_C"/>
</dbReference>
<dbReference type="InterPro" id="IPR036388">
    <property type="entry name" value="WH-like_DNA-bd_sf"/>
</dbReference>
<evidence type="ECO:0000259" key="4">
    <source>
        <dbReference type="PROSITE" id="PS51077"/>
    </source>
</evidence>
<dbReference type="Pfam" id="PF09339">
    <property type="entry name" value="HTH_IclR"/>
    <property type="match status" value="1"/>
</dbReference>
<dbReference type="SMART" id="SM00346">
    <property type="entry name" value="HTH_ICLR"/>
    <property type="match status" value="1"/>
</dbReference>
<dbReference type="GO" id="GO:0045892">
    <property type="term" value="P:negative regulation of DNA-templated transcription"/>
    <property type="evidence" value="ECO:0007669"/>
    <property type="project" value="TreeGrafter"/>
</dbReference>
<dbReference type="RefSeq" id="WP_102771492.1">
    <property type="nucleotide sequence ID" value="NZ_POQS01000001.1"/>
</dbReference>
<evidence type="ECO:0000256" key="1">
    <source>
        <dbReference type="ARBA" id="ARBA00023015"/>
    </source>
</evidence>
<evidence type="ECO:0000313" key="6">
    <source>
        <dbReference type="EMBL" id="PND35560.1"/>
    </source>
</evidence>
<feature type="domain" description="IclR-ED" evidence="5">
    <location>
        <begin position="74"/>
        <end position="257"/>
    </location>
</feature>
<dbReference type="GO" id="GO:0003700">
    <property type="term" value="F:DNA-binding transcription factor activity"/>
    <property type="evidence" value="ECO:0007669"/>
    <property type="project" value="TreeGrafter"/>
</dbReference>
<evidence type="ECO:0000313" key="7">
    <source>
        <dbReference type="Proteomes" id="UP000235994"/>
    </source>
</evidence>
<dbReference type="PROSITE" id="PS51077">
    <property type="entry name" value="HTH_ICLR"/>
    <property type="match status" value="1"/>
</dbReference>
<sequence length="259" mass="27936">MVSDSPPVPRDQPLDRLLHVLDVVAHAERPITMTDVAAACGLPVPTVHRLVAQLEERQLLKRVLGTKKLMVGAALVNLGMAAVSAAMRADQSHQILVALSNRIGEHCQIGQRVDDDVVYVDAAYATRSQGLHFEHGRRSPLYCTSIGKLFLSEMPADRFEWWLAHAVLEPRAPNTIVSADVLRKVIHKVRKEQWAASNEEVMAGVVGCAVPVRDAQGKLIAGLGISVPSARVAYDALAEFRLPMEAAAAEIAAAIAAAQ</sequence>
<dbReference type="SUPFAM" id="SSF46785">
    <property type="entry name" value="Winged helix' DNA-binding domain"/>
    <property type="match status" value="1"/>
</dbReference>
<keyword evidence="1" id="KW-0805">Transcription regulation</keyword>
<dbReference type="Gene3D" id="1.10.10.10">
    <property type="entry name" value="Winged helix-like DNA-binding domain superfamily/Winged helix DNA-binding domain"/>
    <property type="match status" value="1"/>
</dbReference>
<keyword evidence="7" id="KW-1185">Reference proteome</keyword>
<dbReference type="PANTHER" id="PTHR30136:SF24">
    <property type="entry name" value="HTH-TYPE TRANSCRIPTIONAL REPRESSOR ALLR"/>
    <property type="match status" value="1"/>
</dbReference>
<dbReference type="GO" id="GO:0003677">
    <property type="term" value="F:DNA binding"/>
    <property type="evidence" value="ECO:0007669"/>
    <property type="project" value="UniProtKB-KW"/>
</dbReference>